<comment type="caution">
    <text evidence="2">The sequence shown here is derived from an EMBL/GenBank/DDBJ whole genome shotgun (WGS) entry which is preliminary data.</text>
</comment>
<sequence length="390" mass="42797">MTEHAISGWTWRHRMTPRRPDEPHRAATPLELLLDLCFVVAVAQVALRLEHALAEGHFAAGILSYFMVFFAIWWAWMNFSWFASAFDTDDVPYRLSTLLVMTGVLLLAAGVPRAFDDGDFAIVFVGYLVMRVGLVAQQLRAARAHPLARAAMLRYVAGESLAMGGWAVVIFALPGQLRPWGFLVMVVAELLVPPWADRAWRMPWHPHHIAERYGLLTIIVLGETILSATNAFRDALTAAMNTELLLIAAGGLLIVFGMWWVYFSMNAGELLASTPSPYVWGYGHYVIFAAGAAVGAGLSVTIAQVEHHAHVSTTQAGLTVTIPVFCYLLVVWWLMVRPHGANAPYAWTMPLLGSLILAASFTPYPVPAAGVLMALLVGVSIYAHSHRPSN</sequence>
<keyword evidence="3" id="KW-1185">Reference proteome</keyword>
<feature type="transmembrane region" description="Helical" evidence="1">
    <location>
        <begin position="282"/>
        <end position="303"/>
    </location>
</feature>
<feature type="transmembrane region" description="Helical" evidence="1">
    <location>
        <begin position="91"/>
        <end position="108"/>
    </location>
</feature>
<feature type="transmembrane region" description="Helical" evidence="1">
    <location>
        <begin position="120"/>
        <end position="139"/>
    </location>
</feature>
<feature type="transmembrane region" description="Helical" evidence="1">
    <location>
        <begin position="244"/>
        <end position="262"/>
    </location>
</feature>
<dbReference type="Pfam" id="PF06772">
    <property type="entry name" value="LtrA"/>
    <property type="match status" value="1"/>
</dbReference>
<feature type="transmembrane region" description="Helical" evidence="1">
    <location>
        <begin position="151"/>
        <end position="173"/>
    </location>
</feature>
<feature type="transmembrane region" description="Helical" evidence="1">
    <location>
        <begin position="58"/>
        <end position="76"/>
    </location>
</feature>
<feature type="transmembrane region" description="Helical" evidence="1">
    <location>
        <begin position="355"/>
        <end position="383"/>
    </location>
</feature>
<gene>
    <name evidence="2" type="ORF">BJ987_005777</name>
</gene>
<dbReference type="PANTHER" id="PTHR36840:SF1">
    <property type="entry name" value="BLL5714 PROTEIN"/>
    <property type="match status" value="1"/>
</dbReference>
<keyword evidence="1" id="KW-0812">Transmembrane</keyword>
<evidence type="ECO:0000313" key="3">
    <source>
        <dbReference type="Proteomes" id="UP001519325"/>
    </source>
</evidence>
<name>A0ABS4QME3_9NOCA</name>
<evidence type="ECO:0000256" key="1">
    <source>
        <dbReference type="SAM" id="Phobius"/>
    </source>
</evidence>
<accession>A0ABS4QME3</accession>
<dbReference type="Proteomes" id="UP001519325">
    <property type="component" value="Unassembled WGS sequence"/>
</dbReference>
<reference evidence="2 3" key="1">
    <citation type="submission" date="2021-03" db="EMBL/GenBank/DDBJ databases">
        <title>Sequencing the genomes of 1000 actinobacteria strains.</title>
        <authorList>
            <person name="Klenk H.-P."/>
        </authorList>
    </citation>
    <scope>NUCLEOTIDE SEQUENCE [LARGE SCALE GENOMIC DNA]</scope>
    <source>
        <strain evidence="2 3">DSM 45516</strain>
    </source>
</reference>
<keyword evidence="1" id="KW-0472">Membrane</keyword>
<dbReference type="RefSeq" id="WP_209896031.1">
    <property type="nucleotide sequence ID" value="NZ_JAGGMR010000001.1"/>
</dbReference>
<feature type="transmembrane region" description="Helical" evidence="1">
    <location>
        <begin position="315"/>
        <end position="335"/>
    </location>
</feature>
<organism evidence="2 3">
    <name type="scientific">Nocardia goodfellowii</name>
    <dbReference type="NCBI Taxonomy" id="882446"/>
    <lineage>
        <taxon>Bacteria</taxon>
        <taxon>Bacillati</taxon>
        <taxon>Actinomycetota</taxon>
        <taxon>Actinomycetes</taxon>
        <taxon>Mycobacteriales</taxon>
        <taxon>Nocardiaceae</taxon>
        <taxon>Nocardia</taxon>
    </lineage>
</organism>
<keyword evidence="1" id="KW-1133">Transmembrane helix</keyword>
<dbReference type="InterPro" id="IPR010640">
    <property type="entry name" value="Low_temperature_requirement_A"/>
</dbReference>
<protein>
    <submittedName>
        <fullName evidence="2">Low temperature requirement protein LtrA</fullName>
    </submittedName>
</protein>
<dbReference type="EMBL" id="JAGGMR010000001">
    <property type="protein sequence ID" value="MBP2192876.1"/>
    <property type="molecule type" value="Genomic_DNA"/>
</dbReference>
<proteinExistence type="predicted"/>
<evidence type="ECO:0000313" key="2">
    <source>
        <dbReference type="EMBL" id="MBP2192876.1"/>
    </source>
</evidence>
<dbReference type="PANTHER" id="PTHR36840">
    <property type="entry name" value="BLL5714 PROTEIN"/>
    <property type="match status" value="1"/>
</dbReference>
<feature type="transmembrane region" description="Helical" evidence="1">
    <location>
        <begin position="212"/>
        <end position="232"/>
    </location>
</feature>